<dbReference type="AlphaFoldDB" id="A0AB39U7A8"/>
<reference evidence="1" key="1">
    <citation type="submission" date="2023-07" db="EMBL/GenBank/DDBJ databases">
        <title>Bifidobacterium aquikefiriaerophilum sp. nov. and Bifidobacterium eccum sp. nov., isolated from water kefir.</title>
        <authorList>
            <person name="Breselge S."/>
            <person name="Bellassi P."/>
            <person name="Barcenilla C."/>
            <person name="Alvarez-Ordonez A."/>
            <person name="Morelli L."/>
            <person name="Cotter P.D."/>
        </authorList>
    </citation>
    <scope>NUCLEOTIDE SEQUENCE</scope>
    <source>
        <strain evidence="1">WK041_4_12</strain>
    </source>
</reference>
<sequence length="74" mass="8310">MRFHYASELYSRYGQRTVDAAWHACINCPGQTYSDYDSTTGRRIGPGSMTPTPATTAIPDRYWAVFVANVEAMK</sequence>
<protein>
    <submittedName>
        <fullName evidence="1">Uncharacterized protein</fullName>
    </submittedName>
</protein>
<organism evidence="1">
    <name type="scientific">Bifidobacterium aquikefiricola</name>
    <dbReference type="NCBI Taxonomy" id="3059038"/>
    <lineage>
        <taxon>Bacteria</taxon>
        <taxon>Bacillati</taxon>
        <taxon>Actinomycetota</taxon>
        <taxon>Actinomycetes</taxon>
        <taxon>Bifidobacteriales</taxon>
        <taxon>Bifidobacteriaceae</taxon>
        <taxon>Bifidobacterium</taxon>
    </lineage>
</organism>
<proteinExistence type="predicted"/>
<name>A0AB39U7A8_9BIFI</name>
<dbReference type="EMBL" id="CP129674">
    <property type="protein sequence ID" value="XDS44920.1"/>
    <property type="molecule type" value="Genomic_DNA"/>
</dbReference>
<dbReference type="KEGG" id="baqk:QN215_01970"/>
<gene>
    <name evidence="1" type="ORF">QN215_01970</name>
</gene>
<accession>A0AB39U7A8</accession>
<dbReference type="RefSeq" id="WP_369344467.1">
    <property type="nucleotide sequence ID" value="NZ_CP129674.1"/>
</dbReference>
<evidence type="ECO:0000313" key="1">
    <source>
        <dbReference type="EMBL" id="XDS44920.1"/>
    </source>
</evidence>